<dbReference type="RefSeq" id="WP_121876307.1">
    <property type="nucleotide sequence ID" value="NZ_REFJ01000002.1"/>
</dbReference>
<evidence type="ECO:0000313" key="3">
    <source>
        <dbReference type="Proteomes" id="UP000267187"/>
    </source>
</evidence>
<feature type="signal peptide" evidence="1">
    <location>
        <begin position="1"/>
        <end position="22"/>
    </location>
</feature>
<evidence type="ECO:0000313" key="2">
    <source>
        <dbReference type="EMBL" id="RMA81150.1"/>
    </source>
</evidence>
<proteinExistence type="predicted"/>
<dbReference type="Proteomes" id="UP000267187">
    <property type="component" value="Unassembled WGS sequence"/>
</dbReference>
<dbReference type="AlphaFoldDB" id="A0A3M0A8H3"/>
<dbReference type="OrthoDB" id="5566524at2"/>
<dbReference type="Pfam" id="PF10972">
    <property type="entry name" value="CsiV"/>
    <property type="match status" value="1"/>
</dbReference>
<organism evidence="2 3">
    <name type="scientific">Umboniibacter marinipuniceus</name>
    <dbReference type="NCBI Taxonomy" id="569599"/>
    <lineage>
        <taxon>Bacteria</taxon>
        <taxon>Pseudomonadati</taxon>
        <taxon>Pseudomonadota</taxon>
        <taxon>Gammaproteobacteria</taxon>
        <taxon>Cellvibrionales</taxon>
        <taxon>Cellvibrionaceae</taxon>
        <taxon>Umboniibacter</taxon>
    </lineage>
</organism>
<dbReference type="InterPro" id="IPR021241">
    <property type="entry name" value="CsiV"/>
</dbReference>
<comment type="caution">
    <text evidence="2">The sequence shown here is derived from an EMBL/GenBank/DDBJ whole genome shotgun (WGS) entry which is preliminary data.</text>
</comment>
<dbReference type="EMBL" id="REFJ01000002">
    <property type="protein sequence ID" value="RMA81150.1"/>
    <property type="molecule type" value="Genomic_DNA"/>
</dbReference>
<gene>
    <name evidence="2" type="ORF">DFR27_0948</name>
</gene>
<feature type="chain" id="PRO_5018271378" evidence="1">
    <location>
        <begin position="23"/>
        <end position="418"/>
    </location>
</feature>
<accession>A0A3M0A8H3</accession>
<reference evidence="2 3" key="1">
    <citation type="submission" date="2018-10" db="EMBL/GenBank/DDBJ databases">
        <title>Genomic Encyclopedia of Type Strains, Phase IV (KMG-IV): sequencing the most valuable type-strain genomes for metagenomic binning, comparative biology and taxonomic classification.</title>
        <authorList>
            <person name="Goeker M."/>
        </authorList>
    </citation>
    <scope>NUCLEOTIDE SEQUENCE [LARGE SCALE GENOMIC DNA]</scope>
    <source>
        <strain evidence="2 3">DSM 25080</strain>
    </source>
</reference>
<sequence length="418" mass="46533">MRVKLRCLALLSTAILSLPSHGSENWYRVELLVFTQGNQADINSERWPETPPLSYPLNAIHLQPAAAVTQQLLADELESAYAIKPNNELAVNSSPLATTPTGTGTEIDLAVNDSSDTNPLAPDQLILSDVSSAEPSPSDLLAVAPPLRDWVNQLHELWQQNNILSTEANLNTAATNSASDDRQSMNELWEPEASLPQWQIDLNEITQLVQHFAEYVPLDEDLYELSDSRLTANRYRVLHHSAWHQYIPPASNGEPIVVLGGRQLGEHFELEGTIQLDRQQRYVHAGIDLWMSTFKLALSDDELTEHLPSIPPRTIRVNEVELPTTDTAETDPFSFNTNSPITSGLMIPSLDDNPAGSETWVSTRHFSLNTTQRMRSGVQYYVDHPAFGVVVKLTRYEEREALMDSLLPALADDVAESE</sequence>
<protein>
    <submittedName>
        <fullName evidence="2">Peptidoglycan-binding protein CsiV</fullName>
    </submittedName>
</protein>
<name>A0A3M0A8H3_9GAMM</name>
<evidence type="ECO:0000256" key="1">
    <source>
        <dbReference type="SAM" id="SignalP"/>
    </source>
</evidence>
<keyword evidence="1" id="KW-0732">Signal</keyword>
<keyword evidence="3" id="KW-1185">Reference proteome</keyword>